<dbReference type="Pfam" id="PF00072">
    <property type="entry name" value="Response_reg"/>
    <property type="match status" value="1"/>
</dbReference>
<reference evidence="6 7" key="1">
    <citation type="submission" date="2020-08" db="EMBL/GenBank/DDBJ databases">
        <authorList>
            <person name="Liu C."/>
            <person name="Sun Q."/>
        </authorList>
    </citation>
    <scope>NUCLEOTIDE SEQUENCE [LARGE SCALE GENOMIC DNA]</scope>
    <source>
        <strain evidence="6 7">NSJ-62</strain>
    </source>
</reference>
<organism evidence="6 7">
    <name type="scientific">Oscillibacter hominis</name>
    <dbReference type="NCBI Taxonomy" id="2763056"/>
    <lineage>
        <taxon>Bacteria</taxon>
        <taxon>Bacillati</taxon>
        <taxon>Bacillota</taxon>
        <taxon>Clostridia</taxon>
        <taxon>Eubacteriales</taxon>
        <taxon>Oscillospiraceae</taxon>
        <taxon>Oscillibacter</taxon>
    </lineage>
</organism>
<evidence type="ECO:0000256" key="2">
    <source>
        <dbReference type="ARBA" id="ARBA00024867"/>
    </source>
</evidence>
<dbReference type="SMART" id="SM00448">
    <property type="entry name" value="REC"/>
    <property type="match status" value="1"/>
</dbReference>
<dbReference type="RefSeq" id="WP_187332699.1">
    <property type="nucleotide sequence ID" value="NZ_CP060490.1"/>
</dbReference>
<dbReference type="SMART" id="SM00850">
    <property type="entry name" value="LytTR"/>
    <property type="match status" value="1"/>
</dbReference>
<dbReference type="PROSITE" id="PS50110">
    <property type="entry name" value="RESPONSE_REGULATORY"/>
    <property type="match status" value="1"/>
</dbReference>
<dbReference type="KEGG" id="ohi:H8790_11735"/>
<dbReference type="InterPro" id="IPR001789">
    <property type="entry name" value="Sig_transdc_resp-reg_receiver"/>
</dbReference>
<accession>A0A7G9B3G7</accession>
<keyword evidence="7" id="KW-1185">Reference proteome</keyword>
<evidence type="ECO:0000256" key="3">
    <source>
        <dbReference type="PROSITE-ProRule" id="PRU00169"/>
    </source>
</evidence>
<feature type="domain" description="HTH LytTR-type" evidence="5">
    <location>
        <begin position="133"/>
        <end position="229"/>
    </location>
</feature>
<dbReference type="InterPro" id="IPR007492">
    <property type="entry name" value="LytTR_DNA-bd_dom"/>
</dbReference>
<dbReference type="PANTHER" id="PTHR37299:SF1">
    <property type="entry name" value="STAGE 0 SPORULATION PROTEIN A HOMOLOG"/>
    <property type="match status" value="1"/>
</dbReference>
<evidence type="ECO:0000259" key="4">
    <source>
        <dbReference type="PROSITE" id="PS50110"/>
    </source>
</evidence>
<name>A0A7G9B3G7_9FIRM</name>
<feature type="domain" description="Response regulatory" evidence="4">
    <location>
        <begin position="2"/>
        <end position="123"/>
    </location>
</feature>
<dbReference type="Gene3D" id="3.40.50.2300">
    <property type="match status" value="1"/>
</dbReference>
<dbReference type="Proteomes" id="UP000515960">
    <property type="component" value="Chromosome"/>
</dbReference>
<protein>
    <recommendedName>
        <fullName evidence="1">Stage 0 sporulation protein A homolog</fullName>
    </recommendedName>
</protein>
<dbReference type="InterPro" id="IPR011006">
    <property type="entry name" value="CheY-like_superfamily"/>
</dbReference>
<evidence type="ECO:0000313" key="7">
    <source>
        <dbReference type="Proteomes" id="UP000515960"/>
    </source>
</evidence>
<dbReference type="PROSITE" id="PS50930">
    <property type="entry name" value="HTH_LYTTR"/>
    <property type="match status" value="1"/>
</dbReference>
<comment type="function">
    <text evidence="2">May play the central regulatory role in sporulation. It may be an element of the effector pathway responsible for the activation of sporulation genes in response to nutritional stress. Spo0A may act in concert with spo0H (a sigma factor) to control the expression of some genes that are critical to the sporulation process.</text>
</comment>
<dbReference type="AlphaFoldDB" id="A0A7G9B3G7"/>
<dbReference type="EMBL" id="CP060490">
    <property type="protein sequence ID" value="QNL44098.1"/>
    <property type="molecule type" value="Genomic_DNA"/>
</dbReference>
<evidence type="ECO:0000259" key="5">
    <source>
        <dbReference type="PROSITE" id="PS50930"/>
    </source>
</evidence>
<keyword evidence="3" id="KW-0597">Phosphoprotein</keyword>
<proteinExistence type="predicted"/>
<dbReference type="InterPro" id="IPR046947">
    <property type="entry name" value="LytR-like"/>
</dbReference>
<dbReference type="SUPFAM" id="SSF52172">
    <property type="entry name" value="CheY-like"/>
    <property type="match status" value="1"/>
</dbReference>
<dbReference type="Gene3D" id="2.40.50.1020">
    <property type="entry name" value="LytTr DNA-binding domain"/>
    <property type="match status" value="1"/>
</dbReference>
<evidence type="ECO:0000256" key="1">
    <source>
        <dbReference type="ARBA" id="ARBA00018672"/>
    </source>
</evidence>
<dbReference type="Pfam" id="PF04397">
    <property type="entry name" value="LytTR"/>
    <property type="match status" value="1"/>
</dbReference>
<dbReference type="GO" id="GO:0003677">
    <property type="term" value="F:DNA binding"/>
    <property type="evidence" value="ECO:0007669"/>
    <property type="project" value="InterPro"/>
</dbReference>
<sequence>MRIAICDDLEADRASLRAALNSIPALFAGTATEVREYVSGEALLMETEDNGAVFDLIFLDIYMGGITGMDTAKELRQLGASAPVIFLTTSPDFAVESYEVNAAGYLLKPIQLEKLSALISHLLTSVERPRVCIQSGRRRRYVFLDDILFAESDNHSLAIHLSGGEILPCSEKLSDLAARLDGRFLRCHQSYLVNMAHVADVVEDFILKDGRRVPIRTRERREIADAYYRFFVTHTLSAL</sequence>
<feature type="modified residue" description="4-aspartylphosphate" evidence="3">
    <location>
        <position position="60"/>
    </location>
</feature>
<dbReference type="GO" id="GO:0000156">
    <property type="term" value="F:phosphorelay response regulator activity"/>
    <property type="evidence" value="ECO:0007669"/>
    <property type="project" value="InterPro"/>
</dbReference>
<dbReference type="PANTHER" id="PTHR37299">
    <property type="entry name" value="TRANSCRIPTIONAL REGULATOR-RELATED"/>
    <property type="match status" value="1"/>
</dbReference>
<gene>
    <name evidence="6" type="ORF">H8790_11735</name>
</gene>
<evidence type="ECO:0000313" key="6">
    <source>
        <dbReference type="EMBL" id="QNL44098.1"/>
    </source>
</evidence>